<proteinExistence type="predicted"/>
<sequence length="170" mass="18723">MNDANAFPSQWRAMREADAALLACRFHLKKHADFARILAQALACASERNLALRFLRDDAGALSDAQLAELAPAIVDLAVDGNLDDLIVARQTLVRYAARFTSSRGVVEDAVARVMDGYLAREDDFVLRRLAELLLDAGFAHALQRLLAACKDHADPDIAEIHDDFSRHLA</sequence>
<dbReference type="Proteomes" id="UP000061569">
    <property type="component" value="Chromosome"/>
</dbReference>
<gene>
    <name evidence="1" type="ORF">GLE_4284</name>
</gene>
<accession>A0A0S2DMM5</accession>
<evidence type="ECO:0008006" key="3">
    <source>
        <dbReference type="Google" id="ProtNLM"/>
    </source>
</evidence>
<dbReference type="AlphaFoldDB" id="A0A0S2DMM5"/>
<dbReference type="EMBL" id="CP013140">
    <property type="protein sequence ID" value="ALN59625.1"/>
    <property type="molecule type" value="Genomic_DNA"/>
</dbReference>
<protein>
    <recommendedName>
        <fullName evidence="3">HEAT repeat domain-containing protein</fullName>
    </recommendedName>
</protein>
<organism evidence="1 2">
    <name type="scientific">Lysobacter enzymogenes</name>
    <dbReference type="NCBI Taxonomy" id="69"/>
    <lineage>
        <taxon>Bacteria</taxon>
        <taxon>Pseudomonadati</taxon>
        <taxon>Pseudomonadota</taxon>
        <taxon>Gammaproteobacteria</taxon>
        <taxon>Lysobacterales</taxon>
        <taxon>Lysobacteraceae</taxon>
        <taxon>Lysobacter</taxon>
    </lineage>
</organism>
<evidence type="ECO:0000313" key="2">
    <source>
        <dbReference type="Proteomes" id="UP000061569"/>
    </source>
</evidence>
<dbReference type="PATRIC" id="fig|69.6.peg.4223"/>
<name>A0A0S2DMM5_LYSEN</name>
<dbReference type="KEGG" id="lez:GLE_4284"/>
<evidence type="ECO:0000313" key="1">
    <source>
        <dbReference type="EMBL" id="ALN59625.1"/>
    </source>
</evidence>
<reference evidence="1 2" key="1">
    <citation type="submission" date="2015-11" db="EMBL/GenBank/DDBJ databases">
        <title>Genome sequences of Lysobacter enzymogenes strain C3 and Lysobacter antibioticus ATCC 29479.</title>
        <authorList>
            <person name="Kobayashi D.Y."/>
        </authorList>
    </citation>
    <scope>NUCLEOTIDE SEQUENCE [LARGE SCALE GENOMIC DNA]</scope>
    <source>
        <strain evidence="1 2">C3</strain>
    </source>
</reference>